<proteinExistence type="predicted"/>
<dbReference type="PANTHER" id="PTHR38790">
    <property type="entry name" value="2EXR DOMAIN-CONTAINING PROTEIN-RELATED"/>
    <property type="match status" value="1"/>
</dbReference>
<dbReference type="InterPro" id="IPR056632">
    <property type="entry name" value="DUF7730"/>
</dbReference>
<dbReference type="EMBL" id="ML978123">
    <property type="protein sequence ID" value="KAF2101730.1"/>
    <property type="molecule type" value="Genomic_DNA"/>
</dbReference>
<evidence type="ECO:0000313" key="3">
    <source>
        <dbReference type="Proteomes" id="UP000799772"/>
    </source>
</evidence>
<dbReference type="AlphaFoldDB" id="A0A9P4IM29"/>
<keyword evidence="3" id="KW-1185">Reference proteome</keyword>
<accession>A0A9P4IM29</accession>
<evidence type="ECO:0000259" key="1">
    <source>
        <dbReference type="Pfam" id="PF24864"/>
    </source>
</evidence>
<dbReference type="Pfam" id="PF24864">
    <property type="entry name" value="DUF7730"/>
    <property type="match status" value="1"/>
</dbReference>
<dbReference type="PANTHER" id="PTHR38790:SF4">
    <property type="entry name" value="2EXR DOMAIN-CONTAINING PROTEIN"/>
    <property type="match status" value="1"/>
</dbReference>
<name>A0A9P4IM29_9PEZI</name>
<evidence type="ECO:0000313" key="2">
    <source>
        <dbReference type="EMBL" id="KAF2101730.1"/>
    </source>
</evidence>
<feature type="domain" description="DUF7730" evidence="1">
    <location>
        <begin position="39"/>
        <end position="196"/>
    </location>
</feature>
<reference evidence="2" key="1">
    <citation type="journal article" date="2020" name="Stud. Mycol.">
        <title>101 Dothideomycetes genomes: a test case for predicting lifestyles and emergence of pathogens.</title>
        <authorList>
            <person name="Haridas S."/>
            <person name="Albert R."/>
            <person name="Binder M."/>
            <person name="Bloem J."/>
            <person name="Labutti K."/>
            <person name="Salamov A."/>
            <person name="Andreopoulos B."/>
            <person name="Baker S."/>
            <person name="Barry K."/>
            <person name="Bills G."/>
            <person name="Bluhm B."/>
            <person name="Cannon C."/>
            <person name="Castanera R."/>
            <person name="Culley D."/>
            <person name="Daum C."/>
            <person name="Ezra D."/>
            <person name="Gonzalez J."/>
            <person name="Henrissat B."/>
            <person name="Kuo A."/>
            <person name="Liang C."/>
            <person name="Lipzen A."/>
            <person name="Lutzoni F."/>
            <person name="Magnuson J."/>
            <person name="Mondo S."/>
            <person name="Nolan M."/>
            <person name="Ohm R."/>
            <person name="Pangilinan J."/>
            <person name="Park H.-J."/>
            <person name="Ramirez L."/>
            <person name="Alfaro M."/>
            <person name="Sun H."/>
            <person name="Tritt A."/>
            <person name="Yoshinaga Y."/>
            <person name="Zwiers L.-H."/>
            <person name="Turgeon B."/>
            <person name="Goodwin S."/>
            <person name="Spatafora J."/>
            <person name="Crous P."/>
            <person name="Grigoriev I."/>
        </authorList>
    </citation>
    <scope>NUCLEOTIDE SEQUENCE</scope>
    <source>
        <strain evidence="2">CBS 133067</strain>
    </source>
</reference>
<protein>
    <recommendedName>
        <fullName evidence="1">DUF7730 domain-containing protein</fullName>
    </recommendedName>
</protein>
<dbReference type="OrthoDB" id="4757095at2759"/>
<sequence length="290" mass="34031">MVSLPKLRRVIGGPLPIRSESKKNKKCAGIAFRVNNRLCTLFRLPLELRQLIWRGVVGNRIIKIDCDPEISFLQGYDMHQPKCILRIAYNRSLLGSSSCSHKYFFGMCEALHPYVHYGLLCERLRKLPALFFVCKRIFIEAEEVLYRTNTFSFTGPLALERFGSYLQRSELGTMPRNRLSRIREIHITASLNTNWASRWWSFRHFTCGYAFRNLKSVHVTFWTNFFRDSSRKAIGELILETELLGAFPMKFKEVTCTIYDYERRSNIVTLLEVAQWARKVLKKEEENIRV</sequence>
<comment type="caution">
    <text evidence="2">The sequence shown here is derived from an EMBL/GenBank/DDBJ whole genome shotgun (WGS) entry which is preliminary data.</text>
</comment>
<dbReference type="Proteomes" id="UP000799772">
    <property type="component" value="Unassembled WGS sequence"/>
</dbReference>
<gene>
    <name evidence="2" type="ORF">NA57DRAFT_53680</name>
</gene>
<organism evidence="2 3">
    <name type="scientific">Rhizodiscina lignyota</name>
    <dbReference type="NCBI Taxonomy" id="1504668"/>
    <lineage>
        <taxon>Eukaryota</taxon>
        <taxon>Fungi</taxon>
        <taxon>Dikarya</taxon>
        <taxon>Ascomycota</taxon>
        <taxon>Pezizomycotina</taxon>
        <taxon>Dothideomycetes</taxon>
        <taxon>Pleosporomycetidae</taxon>
        <taxon>Aulographales</taxon>
        <taxon>Rhizodiscinaceae</taxon>
        <taxon>Rhizodiscina</taxon>
    </lineage>
</organism>